<evidence type="ECO:0000256" key="3">
    <source>
        <dbReference type="ARBA" id="ARBA00022606"/>
    </source>
</evidence>
<accession>A0A7G7WND5</accession>
<comment type="similarity">
    <text evidence="10">Belongs to the insect chemoreceptor superfamily. Heteromeric odorant receptor channel (TC 1.A.69) family.</text>
</comment>
<dbReference type="PANTHER" id="PTHR21137:SF35">
    <property type="entry name" value="ODORANT RECEPTOR 19A-RELATED"/>
    <property type="match status" value="1"/>
</dbReference>
<protein>
    <recommendedName>
        <fullName evidence="10">Odorant receptor</fullName>
    </recommendedName>
</protein>
<keyword evidence="4 10" id="KW-0812">Transmembrane</keyword>
<dbReference type="EMBL" id="MT598252">
    <property type="protein sequence ID" value="QNH68061.1"/>
    <property type="molecule type" value="mRNA"/>
</dbReference>
<dbReference type="GO" id="GO:0005549">
    <property type="term" value="F:odorant binding"/>
    <property type="evidence" value="ECO:0007669"/>
    <property type="project" value="InterPro"/>
</dbReference>
<dbReference type="GO" id="GO:0007165">
    <property type="term" value="P:signal transduction"/>
    <property type="evidence" value="ECO:0007669"/>
    <property type="project" value="UniProtKB-KW"/>
</dbReference>
<evidence type="ECO:0000313" key="11">
    <source>
        <dbReference type="EMBL" id="QNH68061.1"/>
    </source>
</evidence>
<evidence type="ECO:0000256" key="6">
    <source>
        <dbReference type="ARBA" id="ARBA00022989"/>
    </source>
</evidence>
<reference evidence="11" key="2">
    <citation type="submission" date="2020-06" db="EMBL/GenBank/DDBJ databases">
        <authorList>
            <person name="Qian J."/>
        </authorList>
    </citation>
    <scope>NUCLEOTIDE SEQUENCE</scope>
    <source>
        <tissue evidence="11">Antenna</tissue>
    </source>
</reference>
<dbReference type="Pfam" id="PF02949">
    <property type="entry name" value="7tm_6"/>
    <property type="match status" value="1"/>
</dbReference>
<proteinExistence type="evidence at transcript level"/>
<evidence type="ECO:0000256" key="1">
    <source>
        <dbReference type="ARBA" id="ARBA00004651"/>
    </source>
</evidence>
<keyword evidence="5 10" id="KW-0552">Olfaction</keyword>
<feature type="transmembrane region" description="Helical" evidence="10">
    <location>
        <begin position="250"/>
        <end position="267"/>
    </location>
</feature>
<keyword evidence="7 10" id="KW-0472">Membrane</keyword>
<evidence type="ECO:0000256" key="2">
    <source>
        <dbReference type="ARBA" id="ARBA00022475"/>
    </source>
</evidence>
<evidence type="ECO:0000256" key="5">
    <source>
        <dbReference type="ARBA" id="ARBA00022725"/>
    </source>
</evidence>
<keyword evidence="3 10" id="KW-0716">Sensory transduction</keyword>
<keyword evidence="8 10" id="KW-0675">Receptor</keyword>
<comment type="subcellular location">
    <subcellularLocation>
        <location evidence="1 10">Cell membrane</location>
        <topology evidence="1 10">Multi-pass membrane protein</topology>
    </subcellularLocation>
</comment>
<reference evidence="11" key="1">
    <citation type="journal article" date="2020" name="Front. Physiol.">
        <title>Identification and Expression Profile of Olfactory Receptor Genes Based on Apriona germari (Hope) Antennal Transcriptome.</title>
        <authorList>
            <person name="Qian J.L."/>
            <person name="Mang D.Z."/>
            <person name="Lv G.C."/>
            <person name="Ye J."/>
            <person name="Li Z.Q."/>
            <person name="Chu B."/>
            <person name="Sun L."/>
            <person name="Liu Y.J."/>
            <person name="Zhang L.W."/>
        </authorList>
    </citation>
    <scope>NUCLEOTIDE SEQUENCE</scope>
    <source>
        <tissue evidence="11">Antenna</tissue>
    </source>
</reference>
<evidence type="ECO:0000256" key="4">
    <source>
        <dbReference type="ARBA" id="ARBA00022692"/>
    </source>
</evidence>
<keyword evidence="2" id="KW-1003">Cell membrane</keyword>
<sequence>MLHISSAVFFVSFALLYNLLGIVNALQNIYDLKKFSTTVSYLLKGVSYTCKIGNLLIFKKNLLLLDDMQQDPIIAELQSEEEEIVLKKSLKSSKMLKKFYIAYIVLSVSIQAIYPLVNKSGSNLWYPFNSQDHFFGVHCFEMLEVIISSCFNAAANMLTVTLMDMSATQFILLEHRLQRIEPGLSQGDIMEDILEKIQNYVDHHNYVYSFTALVEKTFSIGIFCQMGCSVLVVIISVLRAVVMPIKSVEFLIMAAFCLSMICEIALYCCYGQKILDASNKITESCYMSKWYQCDLEVQKYLSMVMNRGNKSVIMKAIGVFPLTLETLMSICSSAYSFFAILVQIHEGSE</sequence>
<evidence type="ECO:0000256" key="7">
    <source>
        <dbReference type="ARBA" id="ARBA00023136"/>
    </source>
</evidence>
<feature type="transmembrane region" description="Helical" evidence="10">
    <location>
        <begin position="6"/>
        <end position="26"/>
    </location>
</feature>
<dbReference type="GO" id="GO:0004984">
    <property type="term" value="F:olfactory receptor activity"/>
    <property type="evidence" value="ECO:0007669"/>
    <property type="project" value="InterPro"/>
</dbReference>
<dbReference type="InterPro" id="IPR004117">
    <property type="entry name" value="7tm6_olfct_rcpt"/>
</dbReference>
<evidence type="ECO:0000256" key="9">
    <source>
        <dbReference type="ARBA" id="ARBA00023224"/>
    </source>
</evidence>
<keyword evidence="9 10" id="KW-0807">Transducer</keyword>
<evidence type="ECO:0000256" key="8">
    <source>
        <dbReference type="ARBA" id="ARBA00023170"/>
    </source>
</evidence>
<comment type="caution">
    <text evidence="10">Lacks conserved residue(s) required for the propagation of feature annotation.</text>
</comment>
<dbReference type="GO" id="GO:0005886">
    <property type="term" value="C:plasma membrane"/>
    <property type="evidence" value="ECO:0007669"/>
    <property type="project" value="UniProtKB-SubCell"/>
</dbReference>
<dbReference type="AlphaFoldDB" id="A0A7G7WND5"/>
<keyword evidence="6 10" id="KW-1133">Transmembrane helix</keyword>
<feature type="transmembrane region" description="Helical" evidence="10">
    <location>
        <begin position="218"/>
        <end position="238"/>
    </location>
</feature>
<organism evidence="11">
    <name type="scientific">Apriona germarii</name>
    <name type="common">Mulberry longhorn beetle</name>
    <name type="synonym">Lamia germarii</name>
    <dbReference type="NCBI Taxonomy" id="157307"/>
    <lineage>
        <taxon>Eukaryota</taxon>
        <taxon>Metazoa</taxon>
        <taxon>Ecdysozoa</taxon>
        <taxon>Arthropoda</taxon>
        <taxon>Hexapoda</taxon>
        <taxon>Insecta</taxon>
        <taxon>Pterygota</taxon>
        <taxon>Neoptera</taxon>
        <taxon>Endopterygota</taxon>
        <taxon>Coleoptera</taxon>
        <taxon>Polyphaga</taxon>
        <taxon>Cucujiformia</taxon>
        <taxon>Chrysomeloidea</taxon>
        <taxon>Cerambycidae</taxon>
        <taxon>Lamiinae</taxon>
        <taxon>Batocerini</taxon>
        <taxon>Apriona</taxon>
    </lineage>
</organism>
<dbReference type="PANTHER" id="PTHR21137">
    <property type="entry name" value="ODORANT RECEPTOR"/>
    <property type="match status" value="1"/>
</dbReference>
<name>A0A7G7WND5_APRGE</name>
<evidence type="ECO:0000256" key="10">
    <source>
        <dbReference type="RuleBase" id="RU351113"/>
    </source>
</evidence>
<feature type="transmembrane region" description="Helical" evidence="10">
    <location>
        <begin position="99"/>
        <end position="117"/>
    </location>
</feature>